<dbReference type="GO" id="GO:0005886">
    <property type="term" value="C:plasma membrane"/>
    <property type="evidence" value="ECO:0007669"/>
    <property type="project" value="UniProtKB-SubCell"/>
</dbReference>
<dbReference type="RefSeq" id="WP_146820861.1">
    <property type="nucleotide sequence ID" value="NZ_CP029077.1"/>
</dbReference>
<evidence type="ECO:0000256" key="2">
    <source>
        <dbReference type="ARBA" id="ARBA00022448"/>
    </source>
</evidence>
<dbReference type="PANTHER" id="PTHR42865:SF7">
    <property type="entry name" value="PROTON_GLUTAMATE-ASPARTATE SYMPORTER"/>
    <property type="match status" value="1"/>
</dbReference>
<dbReference type="Gene3D" id="1.10.3860.10">
    <property type="entry name" value="Sodium:dicarboxylate symporter"/>
    <property type="match status" value="1"/>
</dbReference>
<evidence type="ECO:0000256" key="3">
    <source>
        <dbReference type="ARBA" id="ARBA00022475"/>
    </source>
</evidence>
<dbReference type="AlphaFoldDB" id="A0A5B8XF39"/>
<reference evidence="8 9" key="1">
    <citation type="journal article" date="2019" name="ISME J.">
        <title>Deianiraea, an extracellular bacterium associated with the ciliate Paramecium, suggests an alternative scenario for the evolution of Rickettsiales.</title>
        <authorList>
            <person name="Castelli M."/>
            <person name="Sabaneyeva E."/>
            <person name="Lanzoni O."/>
            <person name="Lebedeva N."/>
            <person name="Floriano A.M."/>
            <person name="Gaiarsa S."/>
            <person name="Benken K."/>
            <person name="Modeo L."/>
            <person name="Bandi C."/>
            <person name="Potekhin A."/>
            <person name="Sassera D."/>
            <person name="Petroni G."/>
        </authorList>
    </citation>
    <scope>NUCLEOTIDE SEQUENCE [LARGE SCALE GENOMIC DNA]</scope>
    <source>
        <strain evidence="8">CyL4-1</strain>
    </source>
</reference>
<accession>A0A5B8XF39</accession>
<dbReference type="GO" id="GO:0006835">
    <property type="term" value="P:dicarboxylic acid transport"/>
    <property type="evidence" value="ECO:0007669"/>
    <property type="project" value="TreeGrafter"/>
</dbReference>
<feature type="transmembrane region" description="Helical" evidence="7">
    <location>
        <begin position="50"/>
        <end position="74"/>
    </location>
</feature>
<keyword evidence="9" id="KW-1185">Reference proteome</keyword>
<evidence type="ECO:0000256" key="4">
    <source>
        <dbReference type="ARBA" id="ARBA00022692"/>
    </source>
</evidence>
<dbReference type="PANTHER" id="PTHR42865">
    <property type="entry name" value="PROTON/GLUTAMATE-ASPARTATE SYMPORTER"/>
    <property type="match status" value="1"/>
</dbReference>
<evidence type="ECO:0000313" key="8">
    <source>
        <dbReference type="EMBL" id="QED23596.1"/>
    </source>
</evidence>
<feature type="transmembrane region" description="Helical" evidence="7">
    <location>
        <begin position="278"/>
        <end position="302"/>
    </location>
</feature>
<evidence type="ECO:0000313" key="9">
    <source>
        <dbReference type="Proteomes" id="UP000321934"/>
    </source>
</evidence>
<protein>
    <submittedName>
        <fullName evidence="8">Dicarboxylate transporter</fullName>
    </submittedName>
</protein>
<dbReference type="SUPFAM" id="SSF118215">
    <property type="entry name" value="Proton glutamate symport protein"/>
    <property type="match status" value="1"/>
</dbReference>
<dbReference type="InterPro" id="IPR036458">
    <property type="entry name" value="Na:dicarbo_symporter_sf"/>
</dbReference>
<keyword evidence="5 7" id="KW-1133">Transmembrane helix</keyword>
<keyword evidence="3" id="KW-1003">Cell membrane</keyword>
<dbReference type="InterPro" id="IPR001991">
    <property type="entry name" value="Na-dicarboxylate_symporter"/>
</dbReference>
<evidence type="ECO:0000256" key="7">
    <source>
        <dbReference type="SAM" id="Phobius"/>
    </source>
</evidence>
<feature type="transmembrane region" description="Helical" evidence="7">
    <location>
        <begin position="448"/>
        <end position="470"/>
    </location>
</feature>
<organism evidence="8 9">
    <name type="scientific">Candidatus Deianiraea vastatrix</name>
    <dbReference type="NCBI Taxonomy" id="2163644"/>
    <lineage>
        <taxon>Bacteria</taxon>
        <taxon>Pseudomonadati</taxon>
        <taxon>Pseudomonadota</taxon>
        <taxon>Alphaproteobacteria</taxon>
        <taxon>Rickettsiales</taxon>
        <taxon>Candidatus Deianiraeaceae</taxon>
        <taxon>Candidatus Deianiraea</taxon>
    </lineage>
</organism>
<feature type="transmembrane region" description="Helical" evidence="7">
    <location>
        <begin position="130"/>
        <end position="155"/>
    </location>
</feature>
<feature type="transmembrane region" description="Helical" evidence="7">
    <location>
        <begin position="425"/>
        <end position="442"/>
    </location>
</feature>
<evidence type="ECO:0000256" key="1">
    <source>
        <dbReference type="ARBA" id="ARBA00004651"/>
    </source>
</evidence>
<gene>
    <name evidence="8" type="ORF">Deia_00808</name>
</gene>
<dbReference type="PRINTS" id="PR00173">
    <property type="entry name" value="EDTRNSPORT"/>
</dbReference>
<evidence type="ECO:0000256" key="5">
    <source>
        <dbReference type="ARBA" id="ARBA00022989"/>
    </source>
</evidence>
<keyword evidence="2" id="KW-0813">Transport</keyword>
<feature type="transmembrane region" description="Helical" evidence="7">
    <location>
        <begin position="314"/>
        <end position="339"/>
    </location>
</feature>
<feature type="transmembrane region" description="Helical" evidence="7">
    <location>
        <begin position="20"/>
        <end position="44"/>
    </location>
</feature>
<proteinExistence type="predicted"/>
<keyword evidence="4 7" id="KW-0812">Transmembrane</keyword>
<keyword evidence="6 7" id="KW-0472">Membrane</keyword>
<feature type="transmembrane region" description="Helical" evidence="7">
    <location>
        <begin position="351"/>
        <end position="368"/>
    </location>
</feature>
<dbReference type="GO" id="GO:0015293">
    <property type="term" value="F:symporter activity"/>
    <property type="evidence" value="ECO:0007669"/>
    <property type="project" value="UniProtKB-KW"/>
</dbReference>
<sequence>MTLMKKILKFIKNAIKVSNLMYVLIGVNIGILIIIKFDVIVSYFNLQEKVALSMLKVFLGFEIISGVLISLLLLQNSIKIMKRFFEIRLTYRVLVGFIIGILFGIFLRFNPDFFDVVGIRVQSFKVLGKIFIDLIKMTITPLIFASITCSIIGGDKDAKTGSMATKSIATFLIMTVISVSIGIFVTNIVKPGKMISVNPAEIIEVNKSEIAHIAQSGGKMNSFIDFVMDIIPSNVFKAFYQGNFLQVIFFAVIFGIAIKMSGQMESQVARAIKQLNEVMFKVTDLVMNFAPFGIFGFTSWIVGSQDISLIKSLGVVAGIVYGSILFMVYVLYSGFLAFVLKLNPVTFYRKISHIQLTGYLLASSSAMLGTSLKVAQERLGVSKEKALFIIPLGATVNMNGSALNLGVSVIFISQIFGVNFSGMDYGYIIALCTLGAVGTAPIPGASIFLLSGILSALNLPIEAIALVIAIDRILDMARTFGNITGDILSAVIVDRFSGTLDKKTYDKAS</sequence>
<comment type="subcellular location">
    <subcellularLocation>
        <location evidence="1">Cell membrane</location>
        <topology evidence="1">Multi-pass membrane protein</topology>
    </subcellularLocation>
</comment>
<name>A0A5B8XF39_9RICK</name>
<feature type="transmembrane region" description="Helical" evidence="7">
    <location>
        <begin position="167"/>
        <end position="189"/>
    </location>
</feature>
<dbReference type="EMBL" id="CP029077">
    <property type="protein sequence ID" value="QED23596.1"/>
    <property type="molecule type" value="Genomic_DNA"/>
</dbReference>
<evidence type="ECO:0000256" key="6">
    <source>
        <dbReference type="ARBA" id="ARBA00023136"/>
    </source>
</evidence>
<dbReference type="Pfam" id="PF00375">
    <property type="entry name" value="SDF"/>
    <property type="match status" value="1"/>
</dbReference>
<feature type="transmembrane region" description="Helical" evidence="7">
    <location>
        <begin position="238"/>
        <end position="258"/>
    </location>
</feature>
<feature type="transmembrane region" description="Helical" evidence="7">
    <location>
        <begin position="89"/>
        <end position="110"/>
    </location>
</feature>
<feature type="transmembrane region" description="Helical" evidence="7">
    <location>
        <begin position="388"/>
        <end position="413"/>
    </location>
</feature>
<dbReference type="Proteomes" id="UP000321934">
    <property type="component" value="Chromosome"/>
</dbReference>